<feature type="domain" description="TonB-dependent transporter Oar-like beta-barrel" evidence="1">
    <location>
        <begin position="1"/>
        <end position="59"/>
    </location>
</feature>
<gene>
    <name evidence="2" type="ORF">RBB81_10560</name>
</gene>
<dbReference type="InterPro" id="IPR057601">
    <property type="entry name" value="Oar-like_b-barrel"/>
</dbReference>
<dbReference type="AlphaFoldDB" id="A0AAU7Z660"/>
<sequence length="66" mass="7367">MTLQKNLRFADAKSLEFHLESFNTFNHSQFYGPASVDGQVEDTQNFGKIVSAAAPRLVQLAAKFSF</sequence>
<proteinExistence type="predicted"/>
<protein>
    <recommendedName>
        <fullName evidence="1">TonB-dependent transporter Oar-like beta-barrel domain-containing protein</fullName>
    </recommendedName>
</protein>
<dbReference type="KEGG" id="tgi:RBB81_10560"/>
<dbReference type="Pfam" id="PF25183">
    <property type="entry name" value="OMP_b-brl_4"/>
    <property type="match status" value="1"/>
</dbReference>
<name>A0AAU7Z660_9BACT</name>
<accession>A0AAU7Z660</accession>
<reference evidence="2" key="2">
    <citation type="journal article" date="2024" name="Environ. Microbiol.">
        <title>Genome analysis and description of Tunturibacter gen. nov. expands the diversity of Terriglobia in tundra soils.</title>
        <authorList>
            <person name="Messyasz A."/>
            <person name="Mannisto M.K."/>
            <person name="Kerkhof L.J."/>
            <person name="Haggblom M.M."/>
        </authorList>
    </citation>
    <scope>NUCLEOTIDE SEQUENCE</scope>
    <source>
        <strain evidence="2">M8UP39</strain>
    </source>
</reference>
<dbReference type="EMBL" id="CP132938">
    <property type="protein sequence ID" value="XCB24344.1"/>
    <property type="molecule type" value="Genomic_DNA"/>
</dbReference>
<evidence type="ECO:0000313" key="2">
    <source>
        <dbReference type="EMBL" id="XCB24344.1"/>
    </source>
</evidence>
<evidence type="ECO:0000259" key="1">
    <source>
        <dbReference type="Pfam" id="PF25183"/>
    </source>
</evidence>
<dbReference type="RefSeq" id="WP_353073667.1">
    <property type="nucleotide sequence ID" value="NZ_CP132938.1"/>
</dbReference>
<organism evidence="2">
    <name type="scientific">Tunturiibacter gelidiferens</name>
    <dbReference type="NCBI Taxonomy" id="3069689"/>
    <lineage>
        <taxon>Bacteria</taxon>
        <taxon>Pseudomonadati</taxon>
        <taxon>Acidobacteriota</taxon>
        <taxon>Terriglobia</taxon>
        <taxon>Terriglobales</taxon>
        <taxon>Acidobacteriaceae</taxon>
        <taxon>Tunturiibacter</taxon>
    </lineage>
</organism>
<reference evidence="2" key="1">
    <citation type="submission" date="2023-08" db="EMBL/GenBank/DDBJ databases">
        <authorList>
            <person name="Messyasz A."/>
            <person name="Mannisto M.K."/>
            <person name="Kerkhof L.J."/>
            <person name="Haggblom M."/>
        </authorList>
    </citation>
    <scope>NUCLEOTIDE SEQUENCE</scope>
    <source>
        <strain evidence="2">M8UP39</strain>
    </source>
</reference>